<evidence type="ECO:0000313" key="2">
    <source>
        <dbReference type="Proteomes" id="UP000327143"/>
    </source>
</evidence>
<dbReference type="RefSeq" id="WP_016828096.1">
    <property type="nucleotide sequence ID" value="NZ_CP023700.1"/>
</dbReference>
<dbReference type="Proteomes" id="UP000327143">
    <property type="component" value="Chromosome"/>
</dbReference>
<keyword evidence="2" id="KW-1185">Reference proteome</keyword>
<sequence length="29" mass="3390">MWGSNTKTRRDKLTAEQRDALQELGVQWA</sequence>
<keyword evidence="1" id="KW-0347">Helicase</keyword>
<name>A0ABX6A8G3_STRVD</name>
<keyword evidence="1" id="KW-0547">Nucleotide-binding</keyword>
<keyword evidence="1" id="KW-0378">Hydrolase</keyword>
<dbReference type="GO" id="GO:0004386">
    <property type="term" value="F:helicase activity"/>
    <property type="evidence" value="ECO:0007669"/>
    <property type="project" value="UniProtKB-KW"/>
</dbReference>
<dbReference type="EMBL" id="CP023700">
    <property type="protein sequence ID" value="QEU83677.1"/>
    <property type="molecule type" value="Genomic_DNA"/>
</dbReference>
<keyword evidence="1" id="KW-0067">ATP-binding</keyword>
<protein>
    <submittedName>
        <fullName evidence="1">Helicase</fullName>
    </submittedName>
</protein>
<evidence type="ECO:0000313" key="1">
    <source>
        <dbReference type="EMBL" id="QEU83677.1"/>
    </source>
</evidence>
<proteinExistence type="predicted"/>
<gene>
    <name evidence="1" type="ORF">CP969_02285</name>
</gene>
<organism evidence="1 2">
    <name type="scientific">Streptomyces viridosporus T7A</name>
    <dbReference type="NCBI Taxonomy" id="665577"/>
    <lineage>
        <taxon>Bacteria</taxon>
        <taxon>Bacillati</taxon>
        <taxon>Actinomycetota</taxon>
        <taxon>Actinomycetes</taxon>
        <taxon>Kitasatosporales</taxon>
        <taxon>Streptomycetaceae</taxon>
        <taxon>Streptomyces</taxon>
    </lineage>
</organism>
<accession>A0ABX6A8G3</accession>
<reference evidence="1 2" key="1">
    <citation type="submission" date="2017-09" db="EMBL/GenBank/DDBJ databases">
        <authorList>
            <person name="Lee N."/>
            <person name="Cho B.-K."/>
        </authorList>
    </citation>
    <scope>NUCLEOTIDE SEQUENCE [LARGE SCALE GENOMIC DNA]</scope>
    <source>
        <strain evidence="1 2">ATCC 39115</strain>
    </source>
</reference>